<comment type="caution">
    <text evidence="2">The sequence shown here is derived from an EMBL/GenBank/DDBJ whole genome shotgun (WGS) entry which is preliminary data.</text>
</comment>
<organism evidence="2 3">
    <name type="scientific">Cirrhinus mrigala</name>
    <name type="common">Mrigala</name>
    <dbReference type="NCBI Taxonomy" id="683832"/>
    <lineage>
        <taxon>Eukaryota</taxon>
        <taxon>Metazoa</taxon>
        <taxon>Chordata</taxon>
        <taxon>Craniata</taxon>
        <taxon>Vertebrata</taxon>
        <taxon>Euteleostomi</taxon>
        <taxon>Actinopterygii</taxon>
        <taxon>Neopterygii</taxon>
        <taxon>Teleostei</taxon>
        <taxon>Ostariophysi</taxon>
        <taxon>Cypriniformes</taxon>
        <taxon>Cyprinidae</taxon>
        <taxon>Labeoninae</taxon>
        <taxon>Labeonini</taxon>
        <taxon>Cirrhinus</taxon>
    </lineage>
</organism>
<protein>
    <submittedName>
        <fullName evidence="2">Uncharacterized protein</fullName>
    </submittedName>
</protein>
<proteinExistence type="predicted"/>
<keyword evidence="3" id="KW-1185">Reference proteome</keyword>
<evidence type="ECO:0000256" key="1">
    <source>
        <dbReference type="SAM" id="MobiDB-lite"/>
    </source>
</evidence>
<gene>
    <name evidence="2" type="ORF">M9458_001744</name>
</gene>
<evidence type="ECO:0000313" key="2">
    <source>
        <dbReference type="EMBL" id="KAL0203726.1"/>
    </source>
</evidence>
<sequence length="78" mass="8288">AASIHELTAMSDHESAPMPPEVAAPAAEPPKGAVSSYELSAHHVTAKEAYHELSAHHVTAKEAYHELSARHVTAKKAK</sequence>
<dbReference type="EMBL" id="JAMKFB020000001">
    <property type="protein sequence ID" value="KAL0203726.1"/>
    <property type="molecule type" value="Genomic_DNA"/>
</dbReference>
<dbReference type="Proteomes" id="UP001529510">
    <property type="component" value="Unassembled WGS sequence"/>
</dbReference>
<evidence type="ECO:0000313" key="3">
    <source>
        <dbReference type="Proteomes" id="UP001529510"/>
    </source>
</evidence>
<dbReference type="AlphaFoldDB" id="A0ABD0RZ38"/>
<accession>A0ABD0RZ38</accession>
<feature type="non-terminal residue" evidence="2">
    <location>
        <position position="1"/>
    </location>
</feature>
<feature type="region of interest" description="Disordered" evidence="1">
    <location>
        <begin position="1"/>
        <end position="36"/>
    </location>
</feature>
<feature type="compositionally biased region" description="Low complexity" evidence="1">
    <location>
        <begin position="23"/>
        <end position="33"/>
    </location>
</feature>
<name>A0ABD0RZ38_CIRMR</name>
<reference evidence="2 3" key="1">
    <citation type="submission" date="2024-05" db="EMBL/GenBank/DDBJ databases">
        <title>Genome sequencing and assembly of Indian major carp, Cirrhinus mrigala (Hamilton, 1822).</title>
        <authorList>
            <person name="Mohindra V."/>
            <person name="Chowdhury L.M."/>
            <person name="Lal K."/>
            <person name="Jena J.K."/>
        </authorList>
    </citation>
    <scope>NUCLEOTIDE SEQUENCE [LARGE SCALE GENOMIC DNA]</scope>
    <source>
        <strain evidence="2">CM1030</strain>
        <tissue evidence="2">Blood</tissue>
    </source>
</reference>